<name>A0A202E5K0_9EURY</name>
<dbReference type="Proteomes" id="UP000196084">
    <property type="component" value="Unassembled WGS sequence"/>
</dbReference>
<evidence type="ECO:0000259" key="3">
    <source>
        <dbReference type="Pfam" id="PF03358"/>
    </source>
</evidence>
<dbReference type="GO" id="GO:0010181">
    <property type="term" value="F:FMN binding"/>
    <property type="evidence" value="ECO:0007669"/>
    <property type="project" value="TreeGrafter"/>
</dbReference>
<evidence type="ECO:0000256" key="1">
    <source>
        <dbReference type="ARBA" id="ARBA00001966"/>
    </source>
</evidence>
<comment type="caution">
    <text evidence="4">The sequence shown here is derived from an EMBL/GenBank/DDBJ whole genome shotgun (WGS) entry which is preliminary data.</text>
</comment>
<evidence type="ECO:0000313" key="5">
    <source>
        <dbReference type="Proteomes" id="UP000196084"/>
    </source>
</evidence>
<dbReference type="EMBL" id="MWPH01000004">
    <property type="protein sequence ID" value="OVE83160.1"/>
    <property type="molecule type" value="Genomic_DNA"/>
</dbReference>
<accession>A0A202E5K0</accession>
<evidence type="ECO:0000313" key="4">
    <source>
        <dbReference type="EMBL" id="OVE83160.1"/>
    </source>
</evidence>
<organism evidence="4 5">
    <name type="scientific">Natronolimnobius baerhuensis</name>
    <dbReference type="NCBI Taxonomy" id="253108"/>
    <lineage>
        <taxon>Archaea</taxon>
        <taxon>Methanobacteriati</taxon>
        <taxon>Methanobacteriota</taxon>
        <taxon>Stenosarchaea group</taxon>
        <taxon>Halobacteria</taxon>
        <taxon>Halobacteriales</taxon>
        <taxon>Natrialbaceae</taxon>
        <taxon>Natronolimnobius</taxon>
    </lineage>
</organism>
<gene>
    <name evidence="4" type="ORF">B2G88_17270</name>
</gene>
<sequence length="195" mass="20929">MGDVHVVALCGSLRDTSTTRLALEHVLEAARERGASTELVDLREYELPIFDPDRDREDAGDADQLAAKLQAADAIVLGSPMYHGSYASPLKTALDYCGFDEFEDTTVGLLAVSGGAFPVTALEHLRSVCRSLKAWVLPHQAAVPNTNSAFEDGEFVDEKLADRVATLGQRAVQYAVIEPDPGTLESDQNVGAKGQ</sequence>
<protein>
    <submittedName>
        <fullName evidence="4">FMN reductase</fullName>
    </submittedName>
</protein>
<dbReference type="Pfam" id="PF03358">
    <property type="entry name" value="FMN_red"/>
    <property type="match status" value="1"/>
</dbReference>
<dbReference type="GO" id="GO:0005829">
    <property type="term" value="C:cytosol"/>
    <property type="evidence" value="ECO:0007669"/>
    <property type="project" value="TreeGrafter"/>
</dbReference>
<dbReference type="InterPro" id="IPR029039">
    <property type="entry name" value="Flavoprotein-like_sf"/>
</dbReference>
<proteinExistence type="inferred from homology"/>
<dbReference type="SUPFAM" id="SSF52218">
    <property type="entry name" value="Flavoproteins"/>
    <property type="match status" value="1"/>
</dbReference>
<dbReference type="InterPro" id="IPR005025">
    <property type="entry name" value="FMN_Rdtase-like_dom"/>
</dbReference>
<dbReference type="PANTHER" id="PTHR30543">
    <property type="entry name" value="CHROMATE REDUCTASE"/>
    <property type="match status" value="1"/>
</dbReference>
<dbReference type="Gene3D" id="3.40.50.360">
    <property type="match status" value="1"/>
</dbReference>
<dbReference type="RefSeq" id="WP_054862394.1">
    <property type="nucleotide sequence ID" value="NZ_MWPH01000004.1"/>
</dbReference>
<dbReference type="AlphaFoldDB" id="A0A202E5K0"/>
<comment type="cofactor">
    <cofactor evidence="1">
        <name>[4Fe-4S] cluster</name>
        <dbReference type="ChEBI" id="CHEBI:49883"/>
    </cofactor>
</comment>
<dbReference type="GO" id="GO:0016491">
    <property type="term" value="F:oxidoreductase activity"/>
    <property type="evidence" value="ECO:0007669"/>
    <property type="project" value="InterPro"/>
</dbReference>
<evidence type="ECO:0000256" key="2">
    <source>
        <dbReference type="ARBA" id="ARBA00038292"/>
    </source>
</evidence>
<feature type="domain" description="NADPH-dependent FMN reductase-like" evidence="3">
    <location>
        <begin position="5"/>
        <end position="146"/>
    </location>
</feature>
<dbReference type="PANTHER" id="PTHR30543:SF21">
    <property type="entry name" value="NAD(P)H-DEPENDENT FMN REDUCTASE LOT6"/>
    <property type="match status" value="1"/>
</dbReference>
<dbReference type="OrthoDB" id="9059at2157"/>
<comment type="similarity">
    <text evidence="2">Belongs to the SsuE family. Isf subfamily.</text>
</comment>
<dbReference type="InterPro" id="IPR050712">
    <property type="entry name" value="NAD(P)H-dep_reductase"/>
</dbReference>
<keyword evidence="5" id="KW-1185">Reference proteome</keyword>
<reference evidence="4 5" key="1">
    <citation type="submission" date="2017-02" db="EMBL/GenBank/DDBJ databases">
        <title>Natronthermophilus aegyptiacus gen. nov.,sp. nov., an aerobic, extremely halophilic alkalithermophilic archaeon isolated from the athalassohaline Wadi An Natrun, Egypt.</title>
        <authorList>
            <person name="Zhao B."/>
        </authorList>
    </citation>
    <scope>NUCLEOTIDE SEQUENCE [LARGE SCALE GENOMIC DNA]</scope>
    <source>
        <strain evidence="4 5">CGMCC 1.3597</strain>
    </source>
</reference>